<dbReference type="Pfam" id="PF04421">
    <property type="entry name" value="Mss4"/>
    <property type="match status" value="1"/>
</dbReference>
<dbReference type="RefSeq" id="XP_038070102.1">
    <property type="nucleotide sequence ID" value="XM_038214174.1"/>
</dbReference>
<feature type="compositionally biased region" description="Low complexity" evidence="4">
    <location>
        <begin position="1"/>
        <end position="10"/>
    </location>
</feature>
<dbReference type="GO" id="GO:0005829">
    <property type="term" value="C:cytosol"/>
    <property type="evidence" value="ECO:0007669"/>
    <property type="project" value="TreeGrafter"/>
</dbReference>
<evidence type="ECO:0000313" key="5">
    <source>
        <dbReference type="EnsemblMetazoa" id="XP_038070102.1"/>
    </source>
</evidence>
<keyword evidence="6" id="KW-1185">Reference proteome</keyword>
<dbReference type="GO" id="GO:0016020">
    <property type="term" value="C:membrane"/>
    <property type="evidence" value="ECO:0007669"/>
    <property type="project" value="TreeGrafter"/>
</dbReference>
<evidence type="ECO:0000256" key="1">
    <source>
        <dbReference type="ARBA" id="ARBA00022448"/>
    </source>
</evidence>
<dbReference type="GO" id="GO:0015031">
    <property type="term" value="P:protein transport"/>
    <property type="evidence" value="ECO:0007669"/>
    <property type="project" value="UniProtKB-KW"/>
</dbReference>
<protein>
    <recommendedName>
        <fullName evidence="7">Guanine nucleotide exchange factor MSS4</fullName>
    </recommendedName>
</protein>
<name>A0A914B265_PATMI</name>
<feature type="compositionally biased region" description="Basic and acidic residues" evidence="4">
    <location>
        <begin position="37"/>
        <end position="55"/>
    </location>
</feature>
<dbReference type="GO" id="GO:0007264">
    <property type="term" value="P:small GTPase-mediated signal transduction"/>
    <property type="evidence" value="ECO:0007669"/>
    <property type="project" value="InterPro"/>
</dbReference>
<proteinExistence type="predicted"/>
<feature type="region of interest" description="Disordered" evidence="4">
    <location>
        <begin position="1"/>
        <end position="55"/>
    </location>
</feature>
<dbReference type="InterPro" id="IPR011057">
    <property type="entry name" value="Mss4-like_sf"/>
</dbReference>
<dbReference type="CTD" id="5877"/>
<keyword evidence="3" id="KW-0653">Protein transport</keyword>
<dbReference type="GO" id="GO:0006892">
    <property type="term" value="P:post-Golgi vesicle-mediated transport"/>
    <property type="evidence" value="ECO:0007669"/>
    <property type="project" value="TreeGrafter"/>
</dbReference>
<dbReference type="Proteomes" id="UP000887568">
    <property type="component" value="Unplaced"/>
</dbReference>
<dbReference type="SUPFAM" id="SSF51316">
    <property type="entry name" value="Mss4-like"/>
    <property type="match status" value="1"/>
</dbReference>
<dbReference type="GO" id="GO:0008270">
    <property type="term" value="F:zinc ion binding"/>
    <property type="evidence" value="ECO:0007669"/>
    <property type="project" value="TreeGrafter"/>
</dbReference>
<dbReference type="GO" id="GO:0005085">
    <property type="term" value="F:guanyl-nucleotide exchange factor activity"/>
    <property type="evidence" value="ECO:0007669"/>
    <property type="project" value="UniProtKB-KW"/>
</dbReference>
<evidence type="ECO:0008006" key="7">
    <source>
        <dbReference type="Google" id="ProtNLM"/>
    </source>
</evidence>
<accession>A0A914B265</accession>
<organism evidence="5 6">
    <name type="scientific">Patiria miniata</name>
    <name type="common">Bat star</name>
    <name type="synonym">Asterina miniata</name>
    <dbReference type="NCBI Taxonomy" id="46514"/>
    <lineage>
        <taxon>Eukaryota</taxon>
        <taxon>Metazoa</taxon>
        <taxon>Echinodermata</taxon>
        <taxon>Eleutherozoa</taxon>
        <taxon>Asterozoa</taxon>
        <taxon>Asteroidea</taxon>
        <taxon>Valvatacea</taxon>
        <taxon>Valvatida</taxon>
        <taxon>Asterinidae</taxon>
        <taxon>Patiria</taxon>
    </lineage>
</organism>
<dbReference type="InterPro" id="IPR007515">
    <property type="entry name" value="Mss4"/>
</dbReference>
<dbReference type="PROSITE" id="PS51796">
    <property type="entry name" value="MSS4"/>
    <property type="match status" value="1"/>
</dbReference>
<dbReference type="GeneID" id="119739295"/>
<keyword evidence="2" id="KW-0344">Guanine-nucleotide releasing factor</keyword>
<dbReference type="EnsemblMetazoa" id="XM_038214174.1">
    <property type="protein sequence ID" value="XP_038070102.1"/>
    <property type="gene ID" value="LOC119739295"/>
</dbReference>
<dbReference type="FunFam" id="2.170.150.10:FF:000005">
    <property type="entry name" value="Guanine nucleotide exchange factor MSS4"/>
    <property type="match status" value="1"/>
</dbReference>
<evidence type="ECO:0000256" key="2">
    <source>
        <dbReference type="ARBA" id="ARBA00022658"/>
    </source>
</evidence>
<reference evidence="5" key="1">
    <citation type="submission" date="2022-11" db="UniProtKB">
        <authorList>
            <consortium name="EnsemblMetazoa"/>
        </authorList>
    </citation>
    <scope>IDENTIFICATION</scope>
</reference>
<dbReference type="OMA" id="FLPHMKV"/>
<dbReference type="OrthoDB" id="30840at2759"/>
<keyword evidence="1" id="KW-0813">Transport</keyword>
<feature type="compositionally biased region" description="Basic and acidic residues" evidence="4">
    <location>
        <begin position="12"/>
        <end position="30"/>
    </location>
</feature>
<evidence type="ECO:0000256" key="4">
    <source>
        <dbReference type="SAM" id="MobiDB-lite"/>
    </source>
</evidence>
<evidence type="ECO:0000313" key="6">
    <source>
        <dbReference type="Proteomes" id="UP000887568"/>
    </source>
</evidence>
<sequence>MAETGAAVETENTEKNAEENVDVPAEKPVEEPDADTEEKVEKEPDAAESKVKELTDKEGMNIKNLACERCKSIVLRPGLANATQKEFFLPHMKVKSANQEPNDGETLQDFWLVKGMYTFENVGFTNTVQNIKYLICADCEVGPIGCQELQNKDNFYVAVDRVIYT</sequence>
<dbReference type="PANTHER" id="PTHR13276:SF0">
    <property type="entry name" value="GUANINE NUCLEOTIDE EXCHANGE FACTOR MSS4"/>
    <property type="match status" value="1"/>
</dbReference>
<dbReference type="PANTHER" id="PTHR13276">
    <property type="entry name" value="GUANINE NUCLEOTIDE EXCHANGE FACTOR MSS4"/>
    <property type="match status" value="1"/>
</dbReference>
<dbReference type="AlphaFoldDB" id="A0A914B265"/>
<evidence type="ECO:0000256" key="3">
    <source>
        <dbReference type="ARBA" id="ARBA00022927"/>
    </source>
</evidence>
<dbReference type="Gene3D" id="2.170.150.10">
    <property type="entry name" value="Metal Binding Protein, Guanine Nucleotide Exchange Factor, Chain A"/>
    <property type="match status" value="1"/>
</dbReference>
<dbReference type="InterPro" id="IPR011323">
    <property type="entry name" value="Mss4/transl-control_tumour"/>
</dbReference>